<gene>
    <name evidence="1" type="ORF">g.50868</name>
</gene>
<dbReference type="EMBL" id="GEBQ01005124">
    <property type="protein sequence ID" value="JAT34853.1"/>
    <property type="molecule type" value="Transcribed_RNA"/>
</dbReference>
<name>A0A1B6MFZ8_9HEMI</name>
<feature type="non-terminal residue" evidence="1">
    <location>
        <position position="1"/>
    </location>
</feature>
<evidence type="ECO:0000313" key="1">
    <source>
        <dbReference type="EMBL" id="JAT34853.1"/>
    </source>
</evidence>
<sequence>KKALRYKAIPQYHLSCFGQVHEVLDQVLENVDVLKKPSTCSVYSRVNCVIDEILSLVYRTRSASSESSMEESLCEGCKSHISSSRGESVGDICTLCALRYRQDLVSTILEKPLELVTSEDAELLCQILKAESGDCVILYREEFILQDVLEARYQLSHYFDNLREMIEAYRGPCQQPTCDATSTPAFINSCSDSRCSW</sequence>
<accession>A0A1B6MFZ8</accession>
<reference evidence="1" key="1">
    <citation type="submission" date="2015-11" db="EMBL/GenBank/DDBJ databases">
        <title>De novo transcriptome assembly of four potential Pierce s Disease insect vectors from Arizona vineyards.</title>
        <authorList>
            <person name="Tassone E.E."/>
        </authorList>
    </citation>
    <scope>NUCLEOTIDE SEQUENCE</scope>
</reference>
<protein>
    <submittedName>
        <fullName evidence="1">Uncharacterized protein</fullName>
    </submittedName>
</protein>
<organism evidence="1">
    <name type="scientific">Graphocephala atropunctata</name>
    <dbReference type="NCBI Taxonomy" id="36148"/>
    <lineage>
        <taxon>Eukaryota</taxon>
        <taxon>Metazoa</taxon>
        <taxon>Ecdysozoa</taxon>
        <taxon>Arthropoda</taxon>
        <taxon>Hexapoda</taxon>
        <taxon>Insecta</taxon>
        <taxon>Pterygota</taxon>
        <taxon>Neoptera</taxon>
        <taxon>Paraneoptera</taxon>
        <taxon>Hemiptera</taxon>
        <taxon>Auchenorrhyncha</taxon>
        <taxon>Membracoidea</taxon>
        <taxon>Cicadellidae</taxon>
        <taxon>Cicadellinae</taxon>
        <taxon>Cicadellini</taxon>
        <taxon>Graphocephala</taxon>
    </lineage>
</organism>
<dbReference type="AlphaFoldDB" id="A0A1B6MFZ8"/>
<proteinExistence type="predicted"/>